<dbReference type="PANTHER" id="PTHR30288">
    <property type="entry name" value="FLAGELLAR CAP/ASSEMBLY PROTEIN FLID"/>
    <property type="match status" value="1"/>
</dbReference>
<comment type="subunit">
    <text evidence="2 7">Homopentamer.</text>
</comment>
<dbReference type="GO" id="GO:0005576">
    <property type="term" value="C:extracellular region"/>
    <property type="evidence" value="ECO:0007669"/>
    <property type="project" value="UniProtKB-SubCell"/>
</dbReference>
<dbReference type="InterPro" id="IPR010809">
    <property type="entry name" value="FliD_C"/>
</dbReference>
<keyword evidence="10" id="KW-0969">Cilium</keyword>
<comment type="function">
    <text evidence="7">Required for morphogenesis and for the elongation of the flagellar filament by facilitating polymerization of the flagellin monomers at the tip of growing filament. Forms a capping structure, which prevents flagellin subunits (transported through the central channel of the flagellum) from leaking out without polymerization at the distal end.</text>
</comment>
<evidence type="ECO:0000313" key="10">
    <source>
        <dbReference type="EMBL" id="CNH04442.1"/>
    </source>
</evidence>
<dbReference type="Pfam" id="PF07196">
    <property type="entry name" value="Flagellin_IN"/>
    <property type="match status" value="1"/>
</dbReference>
<dbReference type="PANTHER" id="PTHR30288:SF0">
    <property type="entry name" value="FLAGELLAR HOOK-ASSOCIATED PROTEIN 2"/>
    <property type="match status" value="1"/>
</dbReference>
<proteinExistence type="inferred from homology"/>
<keyword evidence="10" id="KW-0282">Flagellum</keyword>
<dbReference type="Proteomes" id="UP000041882">
    <property type="component" value="Unassembled WGS sequence"/>
</dbReference>
<evidence type="ECO:0000259" key="9">
    <source>
        <dbReference type="Pfam" id="PF07195"/>
    </source>
</evidence>
<evidence type="ECO:0000256" key="2">
    <source>
        <dbReference type="ARBA" id="ARBA00011255"/>
    </source>
</evidence>
<feature type="domain" description="Flagellar hook-associated protein 2 C-terminal" evidence="9">
    <location>
        <begin position="212"/>
        <end position="412"/>
    </location>
</feature>
<feature type="domain" description="Flagellar hook-associated protein 2 N-terminal" evidence="8">
    <location>
        <begin position="21"/>
        <end position="99"/>
    </location>
</feature>
<keyword evidence="4" id="KW-0175">Coiled coil</keyword>
<reference evidence="11" key="1">
    <citation type="submission" date="2015-03" db="EMBL/GenBank/DDBJ databases">
        <authorList>
            <consortium name="Pathogen Informatics"/>
            <person name="Murphy D."/>
        </authorList>
    </citation>
    <scope>NUCLEOTIDE SEQUENCE [LARGE SCALE GENOMIC DNA]</scope>
    <source>
        <strain evidence="11">IP6945</strain>
    </source>
</reference>
<name>A0A0T9NF32_9GAMM</name>
<comment type="subcellular location">
    <subcellularLocation>
        <location evidence="7">Secreted</location>
    </subcellularLocation>
    <subcellularLocation>
        <location evidence="7">Bacterial flagellum</location>
    </subcellularLocation>
</comment>
<dbReference type="InterPro" id="IPR040026">
    <property type="entry name" value="FliD"/>
</dbReference>
<evidence type="ECO:0000256" key="4">
    <source>
        <dbReference type="ARBA" id="ARBA00023054"/>
    </source>
</evidence>
<gene>
    <name evidence="10" type="primary">fliD_1</name>
    <name evidence="10" type="ORF">ERS008472_00384</name>
</gene>
<dbReference type="InterPro" id="IPR003481">
    <property type="entry name" value="FliD_N"/>
</dbReference>
<evidence type="ECO:0000256" key="1">
    <source>
        <dbReference type="ARBA" id="ARBA00009764"/>
    </source>
</evidence>
<evidence type="ECO:0000256" key="7">
    <source>
        <dbReference type="RuleBase" id="RU362066"/>
    </source>
</evidence>
<dbReference type="GO" id="GO:0009421">
    <property type="term" value="C:bacterial-type flagellum filament cap"/>
    <property type="evidence" value="ECO:0007669"/>
    <property type="project" value="InterPro"/>
</dbReference>
<accession>A0A0T9NF32</accession>
<sequence>MGIDVNLHSRDATNKLFANRKARHHGQEKQLKAQQAVLAKQKSGLETFRTALKDLGKVEEGLLKNKTSSSIKEVATISANEKALKGSYSFFVEKLASAHQLAYTGLTDAAVKAEQSPLELTVNGQSFSVELKDVDTLADLAHAINHDNDNPGVTATLVRSNGQQILLLTSDKSGAANKIEFNGSRPAILSTTNQQELSRAEDSVVYIGDPSNGLKIESSSNTLDKVIDGVTIELIKVQKVGDPLLEVKVEVEQAETEGQIKKFVDAFNSVKSAVSSKERGDSLPAALKQNLNHLVGQAYGNKVLGMIGVSFDRNGDLKLDSKKLAEVLKNSPTTVTELLSGTDGLINKLDKALDPYLSTSDGTLKKRSEMLEIRKTSLEWAKNSLERSYDAALNNNIRKYNKLSNAMDSMQAVLNMLDQQASF</sequence>
<protein>
    <recommendedName>
        <fullName evidence="3 7">Flagellar hook-associated protein 2</fullName>
        <shortName evidence="7">HAP2</shortName>
    </recommendedName>
    <alternativeName>
        <fullName evidence="7">Flagellar cap protein</fullName>
    </alternativeName>
</protein>
<evidence type="ECO:0000313" key="11">
    <source>
        <dbReference type="Proteomes" id="UP000041882"/>
    </source>
</evidence>
<evidence type="ECO:0000256" key="6">
    <source>
        <dbReference type="ARBA" id="ARBA00025175"/>
    </source>
</evidence>
<comment type="similarity">
    <text evidence="1 7">Belongs to the FliD family.</text>
</comment>
<keyword evidence="11" id="KW-1185">Reference proteome</keyword>
<evidence type="ECO:0000256" key="3">
    <source>
        <dbReference type="ARBA" id="ARBA00016246"/>
    </source>
</evidence>
<organism evidence="10 11">
    <name type="scientific">Yersinia thracica</name>
    <dbReference type="NCBI Taxonomy" id="2890319"/>
    <lineage>
        <taxon>Bacteria</taxon>
        <taxon>Pseudomonadati</taxon>
        <taxon>Pseudomonadota</taxon>
        <taxon>Gammaproteobacteria</taxon>
        <taxon>Enterobacterales</taxon>
        <taxon>Yersiniaceae</taxon>
        <taxon>Yersinia</taxon>
    </lineage>
</organism>
<dbReference type="AlphaFoldDB" id="A0A0T9NF32"/>
<dbReference type="RefSeq" id="WP_050112353.1">
    <property type="nucleotide sequence ID" value="NZ_CQAW01000001.1"/>
</dbReference>
<comment type="function">
    <text evidence="6">Required for the morphogenesis and for the elongation of the flagellar filament by facilitating polymerization of the flagellin monomers at the tip of growing filament. Forms a capping structure, which prevents flagellin subunits (transported through the central channel of the flagellum) from leaking out without polymerization at the distal end.</text>
</comment>
<dbReference type="GO" id="GO:0071973">
    <property type="term" value="P:bacterial-type flagellum-dependent cell motility"/>
    <property type="evidence" value="ECO:0007669"/>
    <property type="project" value="TreeGrafter"/>
</dbReference>
<keyword evidence="7" id="KW-0964">Secreted</keyword>
<evidence type="ECO:0000259" key="8">
    <source>
        <dbReference type="Pfam" id="PF02465"/>
    </source>
</evidence>
<dbReference type="GO" id="GO:0007155">
    <property type="term" value="P:cell adhesion"/>
    <property type="evidence" value="ECO:0007669"/>
    <property type="project" value="InterPro"/>
</dbReference>
<evidence type="ECO:0000256" key="5">
    <source>
        <dbReference type="ARBA" id="ARBA00023143"/>
    </source>
</evidence>
<dbReference type="EMBL" id="CQAW01000001">
    <property type="protein sequence ID" value="CNH04442.1"/>
    <property type="molecule type" value="Genomic_DNA"/>
</dbReference>
<keyword evidence="10" id="KW-0966">Cell projection</keyword>
<dbReference type="InterPro" id="IPR010810">
    <property type="entry name" value="Flagellin_hook_IN_motif"/>
</dbReference>
<dbReference type="GO" id="GO:0009424">
    <property type="term" value="C:bacterial-type flagellum hook"/>
    <property type="evidence" value="ECO:0007669"/>
    <property type="project" value="UniProtKB-UniRule"/>
</dbReference>
<keyword evidence="5 7" id="KW-0975">Bacterial flagellum</keyword>
<dbReference type="Pfam" id="PF02465">
    <property type="entry name" value="FliD_N"/>
    <property type="match status" value="1"/>
</dbReference>
<dbReference type="Pfam" id="PF07195">
    <property type="entry name" value="FliD_C"/>
    <property type="match status" value="1"/>
</dbReference>